<comment type="caution">
    <text evidence="2">The sequence shown here is derived from an EMBL/GenBank/DDBJ whole genome shotgun (WGS) entry which is preliminary data.</text>
</comment>
<feature type="transmembrane region" description="Helical" evidence="1">
    <location>
        <begin position="35"/>
        <end position="53"/>
    </location>
</feature>
<evidence type="ECO:0000256" key="1">
    <source>
        <dbReference type="SAM" id="Phobius"/>
    </source>
</evidence>
<feature type="transmembrane region" description="Helical" evidence="1">
    <location>
        <begin position="6"/>
        <end position="23"/>
    </location>
</feature>
<reference evidence="3" key="1">
    <citation type="journal article" date="2019" name="Int. J. Syst. Evol. Microbiol.">
        <title>The Global Catalogue of Microorganisms (GCM) 10K type strain sequencing project: providing services to taxonomists for standard genome sequencing and annotation.</title>
        <authorList>
            <consortium name="The Broad Institute Genomics Platform"/>
            <consortium name="The Broad Institute Genome Sequencing Center for Infectious Disease"/>
            <person name="Wu L."/>
            <person name="Ma J."/>
        </authorList>
    </citation>
    <scope>NUCLEOTIDE SEQUENCE [LARGE SCALE GENOMIC DNA]</scope>
    <source>
        <strain evidence="3">CCUG 59778</strain>
    </source>
</reference>
<evidence type="ECO:0000313" key="2">
    <source>
        <dbReference type="EMBL" id="MFC4411793.1"/>
    </source>
</evidence>
<dbReference type="EMBL" id="JBHSEC010000022">
    <property type="protein sequence ID" value="MFC4411793.1"/>
    <property type="molecule type" value="Genomic_DNA"/>
</dbReference>
<evidence type="ECO:0000313" key="3">
    <source>
        <dbReference type="Proteomes" id="UP001595817"/>
    </source>
</evidence>
<sequence>MYLLKYAVPIAIIVFVISNMYLANSQPDVSADNRLYLSIGAAILSGSISLVLFRKEPDEQPDPHKKGDN</sequence>
<accession>A0ABV8X9B2</accession>
<protein>
    <recommendedName>
        <fullName evidence="4">Histidine kinase</fullName>
    </recommendedName>
</protein>
<gene>
    <name evidence="2" type="ORF">ACFOZY_15490</name>
</gene>
<evidence type="ECO:0008006" key="4">
    <source>
        <dbReference type="Google" id="ProtNLM"/>
    </source>
</evidence>
<keyword evidence="3" id="KW-1185">Reference proteome</keyword>
<organism evidence="2 3">
    <name type="scientific">Chungangia koreensis</name>
    <dbReference type="NCBI Taxonomy" id="752657"/>
    <lineage>
        <taxon>Bacteria</taxon>
        <taxon>Bacillati</taxon>
        <taxon>Bacillota</taxon>
        <taxon>Bacilli</taxon>
        <taxon>Lactobacillales</taxon>
        <taxon>Chungangia</taxon>
    </lineage>
</organism>
<keyword evidence="1" id="KW-1133">Transmembrane helix</keyword>
<dbReference type="Proteomes" id="UP001595817">
    <property type="component" value="Unassembled WGS sequence"/>
</dbReference>
<keyword evidence="1" id="KW-0812">Transmembrane</keyword>
<name>A0ABV8X9B2_9LACT</name>
<dbReference type="RefSeq" id="WP_378157138.1">
    <property type="nucleotide sequence ID" value="NZ_JBHSEC010000022.1"/>
</dbReference>
<proteinExistence type="predicted"/>
<keyword evidence="1" id="KW-0472">Membrane</keyword>